<dbReference type="EMBL" id="JANFLP010000012">
    <property type="protein sequence ID" value="MCQ1950639.1"/>
    <property type="molecule type" value="Genomic_DNA"/>
</dbReference>
<sequence length="168" mass="17803">MEIHPAALLGGSYRVRRAERDDVAPIVRLLLADMPASDAVAGTPGANPLAPYLRAYAAIAADPANFLAAVEDSAGKIAGTLQLTLIPCLALGAATRLQVEAVHVRADLRSNGLGAAMMDWAVAEGRRNGATLVQLTSNARRESAHRFYQRQGFDASHIGFKRVLPPLP</sequence>
<evidence type="ECO:0000313" key="4">
    <source>
        <dbReference type="EMBL" id="MCQ1950639.1"/>
    </source>
</evidence>
<dbReference type="SUPFAM" id="SSF55729">
    <property type="entry name" value="Acyl-CoA N-acyltransferases (Nat)"/>
    <property type="match status" value="1"/>
</dbReference>
<feature type="domain" description="N-acetyltransferase" evidence="3">
    <location>
        <begin position="13"/>
        <end position="168"/>
    </location>
</feature>
<dbReference type="EC" id="2.3.1.-" evidence="4"/>
<dbReference type="PANTHER" id="PTHR43877">
    <property type="entry name" value="AMINOALKYLPHOSPHONATE N-ACETYLTRANSFERASE-RELATED-RELATED"/>
    <property type="match status" value="1"/>
</dbReference>
<dbReference type="GO" id="GO:0016746">
    <property type="term" value="F:acyltransferase activity"/>
    <property type="evidence" value="ECO:0007669"/>
    <property type="project" value="UniProtKB-KW"/>
</dbReference>
<dbReference type="Proteomes" id="UP001206924">
    <property type="component" value="Unassembled WGS sequence"/>
</dbReference>
<reference evidence="4 5" key="1">
    <citation type="submission" date="2022-07" db="EMBL/GenBank/DDBJ databases">
        <title>Novel species in genus Arthrobacter.</title>
        <authorList>
            <person name="Liu Y."/>
        </authorList>
    </citation>
    <scope>NUCLEOTIDE SEQUENCE [LARGE SCALE GENOMIC DNA]</scope>
    <source>
        <strain evidence="5">zg-Y859</strain>
    </source>
</reference>
<dbReference type="RefSeq" id="WP_255865898.1">
    <property type="nucleotide sequence ID" value="NZ_CP104263.1"/>
</dbReference>
<dbReference type="CDD" id="cd04301">
    <property type="entry name" value="NAT_SF"/>
    <property type="match status" value="1"/>
</dbReference>
<evidence type="ECO:0000313" key="5">
    <source>
        <dbReference type="Proteomes" id="UP001206924"/>
    </source>
</evidence>
<comment type="caution">
    <text evidence="4">The sequence shown here is derived from an EMBL/GenBank/DDBJ whole genome shotgun (WGS) entry which is preliminary data.</text>
</comment>
<proteinExistence type="predicted"/>
<keyword evidence="5" id="KW-1185">Reference proteome</keyword>
<dbReference type="InterPro" id="IPR016181">
    <property type="entry name" value="Acyl_CoA_acyltransferase"/>
</dbReference>
<protein>
    <submittedName>
        <fullName evidence="4">GNAT family N-acetyltransferase</fullName>
        <ecNumber evidence="4">2.3.1.-</ecNumber>
    </submittedName>
</protein>
<evidence type="ECO:0000256" key="1">
    <source>
        <dbReference type="ARBA" id="ARBA00022679"/>
    </source>
</evidence>
<dbReference type="InterPro" id="IPR000182">
    <property type="entry name" value="GNAT_dom"/>
</dbReference>
<evidence type="ECO:0000259" key="3">
    <source>
        <dbReference type="PROSITE" id="PS51186"/>
    </source>
</evidence>
<organism evidence="4 5">
    <name type="scientific">Arthrobacter jinronghuae</name>
    <dbReference type="NCBI Taxonomy" id="2964609"/>
    <lineage>
        <taxon>Bacteria</taxon>
        <taxon>Bacillati</taxon>
        <taxon>Actinomycetota</taxon>
        <taxon>Actinomycetes</taxon>
        <taxon>Micrococcales</taxon>
        <taxon>Micrococcaceae</taxon>
        <taxon>Arthrobacter</taxon>
    </lineage>
</organism>
<evidence type="ECO:0000256" key="2">
    <source>
        <dbReference type="ARBA" id="ARBA00023315"/>
    </source>
</evidence>
<dbReference type="InterPro" id="IPR050832">
    <property type="entry name" value="Bact_Acetyltransf"/>
</dbReference>
<dbReference type="Pfam" id="PF00583">
    <property type="entry name" value="Acetyltransf_1"/>
    <property type="match status" value="1"/>
</dbReference>
<keyword evidence="1 4" id="KW-0808">Transferase</keyword>
<dbReference type="PROSITE" id="PS51186">
    <property type="entry name" value="GNAT"/>
    <property type="match status" value="1"/>
</dbReference>
<gene>
    <name evidence="4" type="ORF">NNX28_11975</name>
</gene>
<accession>A0ABT1NVB5</accession>
<dbReference type="Gene3D" id="3.40.630.30">
    <property type="match status" value="1"/>
</dbReference>
<name>A0ABT1NVB5_9MICC</name>
<keyword evidence="2 4" id="KW-0012">Acyltransferase</keyword>